<dbReference type="InterPro" id="IPR011057">
    <property type="entry name" value="Mss4-like_sf"/>
</dbReference>
<organism evidence="5">
    <name type="scientific">marine sediment metagenome</name>
    <dbReference type="NCBI Taxonomy" id="412755"/>
    <lineage>
        <taxon>unclassified sequences</taxon>
        <taxon>metagenomes</taxon>
        <taxon>ecological metagenomes</taxon>
    </lineage>
</organism>
<dbReference type="Gene3D" id="2.170.150.70">
    <property type="match status" value="1"/>
</dbReference>
<gene>
    <name evidence="5" type="ORF">LCGC14_0485200</name>
</gene>
<dbReference type="SUPFAM" id="SSF51316">
    <property type="entry name" value="Mss4-like"/>
    <property type="match status" value="1"/>
</dbReference>
<dbReference type="GO" id="GO:0016846">
    <property type="term" value="F:carbon-sulfur lyase activity"/>
    <property type="evidence" value="ECO:0007669"/>
    <property type="project" value="InterPro"/>
</dbReference>
<keyword evidence="3" id="KW-0862">Zinc</keyword>
<dbReference type="PROSITE" id="PS51891">
    <property type="entry name" value="CENP_V_GFA"/>
    <property type="match status" value="1"/>
</dbReference>
<name>A0A0F9S824_9ZZZZ</name>
<dbReference type="InterPro" id="IPR006913">
    <property type="entry name" value="CENP-V/GFA"/>
</dbReference>
<protein>
    <recommendedName>
        <fullName evidence="4">CENP-V/GFA domain-containing protein</fullName>
    </recommendedName>
</protein>
<dbReference type="InterPro" id="IPR052355">
    <property type="entry name" value="CENP-V-like"/>
</dbReference>
<sequence length="125" mass="13730">MTPPEEIHQATCHCGAVTLKATLPVGLSSASRCTCSFCRRRAAAAVTAIATSVEVLQGNDNLTLYRWGTRTAKHYFCKTCGIYMYHQRRSDPAQCGVNLGCIDGAEPWRLEPIPYTDGINHPSDR</sequence>
<comment type="similarity">
    <text evidence="1">Belongs to the Gfa family.</text>
</comment>
<dbReference type="AlphaFoldDB" id="A0A0F9S824"/>
<dbReference type="EMBL" id="LAZR01000535">
    <property type="protein sequence ID" value="KKN65060.1"/>
    <property type="molecule type" value="Genomic_DNA"/>
</dbReference>
<proteinExistence type="inferred from homology"/>
<evidence type="ECO:0000256" key="1">
    <source>
        <dbReference type="ARBA" id="ARBA00005495"/>
    </source>
</evidence>
<keyword evidence="2" id="KW-0479">Metal-binding</keyword>
<dbReference type="PANTHER" id="PTHR28620:SF1">
    <property type="entry name" value="CENP-V_GFA DOMAIN-CONTAINING PROTEIN"/>
    <property type="match status" value="1"/>
</dbReference>
<dbReference type="Pfam" id="PF04828">
    <property type="entry name" value="GFA"/>
    <property type="match status" value="1"/>
</dbReference>
<evidence type="ECO:0000256" key="2">
    <source>
        <dbReference type="ARBA" id="ARBA00022723"/>
    </source>
</evidence>
<evidence type="ECO:0000313" key="5">
    <source>
        <dbReference type="EMBL" id="KKN65060.1"/>
    </source>
</evidence>
<reference evidence="5" key="1">
    <citation type="journal article" date="2015" name="Nature">
        <title>Complex archaea that bridge the gap between prokaryotes and eukaryotes.</title>
        <authorList>
            <person name="Spang A."/>
            <person name="Saw J.H."/>
            <person name="Jorgensen S.L."/>
            <person name="Zaremba-Niedzwiedzka K."/>
            <person name="Martijn J."/>
            <person name="Lind A.E."/>
            <person name="van Eijk R."/>
            <person name="Schleper C."/>
            <person name="Guy L."/>
            <person name="Ettema T.J."/>
        </authorList>
    </citation>
    <scope>NUCLEOTIDE SEQUENCE</scope>
</reference>
<feature type="domain" description="CENP-V/GFA" evidence="4">
    <location>
        <begin position="8"/>
        <end position="116"/>
    </location>
</feature>
<accession>A0A0F9S824</accession>
<dbReference type="PANTHER" id="PTHR28620">
    <property type="entry name" value="CENTROMERE PROTEIN V"/>
    <property type="match status" value="1"/>
</dbReference>
<comment type="caution">
    <text evidence="5">The sequence shown here is derived from an EMBL/GenBank/DDBJ whole genome shotgun (WGS) entry which is preliminary data.</text>
</comment>
<dbReference type="GO" id="GO:0046872">
    <property type="term" value="F:metal ion binding"/>
    <property type="evidence" value="ECO:0007669"/>
    <property type="project" value="UniProtKB-KW"/>
</dbReference>
<evidence type="ECO:0000259" key="4">
    <source>
        <dbReference type="PROSITE" id="PS51891"/>
    </source>
</evidence>
<evidence type="ECO:0000256" key="3">
    <source>
        <dbReference type="ARBA" id="ARBA00022833"/>
    </source>
</evidence>